<dbReference type="SMART" id="SM00249">
    <property type="entry name" value="PHD"/>
    <property type="match status" value="2"/>
</dbReference>
<accession>A0A6G0TJX9</accession>
<dbReference type="Pfam" id="PF00439">
    <property type="entry name" value="Bromodomain"/>
    <property type="match status" value="1"/>
</dbReference>
<dbReference type="Proteomes" id="UP000475862">
    <property type="component" value="Unassembled WGS sequence"/>
</dbReference>
<dbReference type="GO" id="GO:0000978">
    <property type="term" value="F:RNA polymerase II cis-regulatory region sequence-specific DNA binding"/>
    <property type="evidence" value="ECO:0007669"/>
    <property type="project" value="TreeGrafter"/>
</dbReference>
<dbReference type="PROSITE" id="PS00633">
    <property type="entry name" value="BROMODOMAIN_1"/>
    <property type="match status" value="1"/>
</dbReference>
<evidence type="ECO:0000256" key="4">
    <source>
        <dbReference type="ARBA" id="ARBA00023117"/>
    </source>
</evidence>
<feature type="domain" description="Bromo" evidence="7">
    <location>
        <begin position="133"/>
        <end position="203"/>
    </location>
</feature>
<dbReference type="InterPro" id="IPR019787">
    <property type="entry name" value="Znf_PHD-finger"/>
</dbReference>
<dbReference type="GO" id="GO:0006357">
    <property type="term" value="P:regulation of transcription by RNA polymerase II"/>
    <property type="evidence" value="ECO:0007669"/>
    <property type="project" value="InterPro"/>
</dbReference>
<dbReference type="EMBL" id="VYZN01000029">
    <property type="protein sequence ID" value="KAE9534191.1"/>
    <property type="molecule type" value="Genomic_DNA"/>
</dbReference>
<evidence type="ECO:0008006" key="11">
    <source>
        <dbReference type="Google" id="ProtNLM"/>
    </source>
</evidence>
<dbReference type="PANTHER" id="PTHR45975:SF2">
    <property type="entry name" value="NUCLEOSOME-REMODELING FACTOR SUBUNIT BPTF"/>
    <property type="match status" value="1"/>
</dbReference>
<dbReference type="PANTHER" id="PTHR45975">
    <property type="entry name" value="NUCLEOSOME-REMODELING FACTOR SUBUNIT BPTF"/>
    <property type="match status" value="1"/>
</dbReference>
<evidence type="ECO:0000259" key="8">
    <source>
        <dbReference type="PROSITE" id="PS50016"/>
    </source>
</evidence>
<evidence type="ECO:0000256" key="6">
    <source>
        <dbReference type="PROSITE-ProRule" id="PRU00146"/>
    </source>
</evidence>
<evidence type="ECO:0000313" key="10">
    <source>
        <dbReference type="Proteomes" id="UP000475862"/>
    </source>
</evidence>
<dbReference type="InterPro" id="IPR036427">
    <property type="entry name" value="Bromodomain-like_sf"/>
</dbReference>
<keyword evidence="10" id="KW-1185">Reference proteome</keyword>
<dbReference type="Gene3D" id="3.30.40.10">
    <property type="entry name" value="Zinc/RING finger domain, C3HC4 (zinc finger)"/>
    <property type="match status" value="2"/>
</dbReference>
<dbReference type="InterPro" id="IPR019786">
    <property type="entry name" value="Zinc_finger_PHD-type_CS"/>
</dbReference>
<dbReference type="GO" id="GO:0016589">
    <property type="term" value="C:NURF complex"/>
    <property type="evidence" value="ECO:0007669"/>
    <property type="project" value="InterPro"/>
</dbReference>
<sequence length="231" mass="27508">MIKYDVIVFGLRFYVGCDMCQNWFHGSCVGITVQMSKRITEWYCPECKRSKDPEVLYCICRKPYDDQQFYICCDKCQDWFHGSCVGVLQCEGDKMDDYNCPRCMSNSEINFANLKPLNQQDNDDLLKLIKQIHSHKNAWPFMDPVDPHEAPDYYNVVKEPMDLNSIGKNVTDKTYKNLTEFIRDMIKVFDNCRYYNPRESQFYKCAEILEQFFVSKLKNLRDKFCEQYMKV</sequence>
<dbReference type="Gene3D" id="1.20.920.10">
    <property type="entry name" value="Bromodomain-like"/>
    <property type="match status" value="1"/>
</dbReference>
<reference evidence="9 10" key="1">
    <citation type="submission" date="2019-08" db="EMBL/GenBank/DDBJ databases">
        <title>The genome of the soybean aphid Biotype 1, its phylome, world population structure and adaptation to the North American continent.</title>
        <authorList>
            <person name="Giordano R."/>
            <person name="Donthu R.K."/>
            <person name="Hernandez A.G."/>
            <person name="Wright C.L."/>
            <person name="Zimin A.V."/>
        </authorList>
    </citation>
    <scope>NUCLEOTIDE SEQUENCE [LARGE SCALE GENOMIC DNA]</scope>
    <source>
        <tissue evidence="9">Whole aphids</tissue>
    </source>
</reference>
<dbReference type="SMART" id="SM00297">
    <property type="entry name" value="BROMO"/>
    <property type="match status" value="1"/>
</dbReference>
<evidence type="ECO:0000256" key="5">
    <source>
        <dbReference type="PROSITE-ProRule" id="PRU00035"/>
    </source>
</evidence>
<evidence type="ECO:0000313" key="9">
    <source>
        <dbReference type="EMBL" id="KAE9534191.1"/>
    </source>
</evidence>
<dbReference type="PROSITE" id="PS50016">
    <property type="entry name" value="ZF_PHD_2"/>
    <property type="match status" value="1"/>
</dbReference>
<dbReference type="CDD" id="cd05509">
    <property type="entry name" value="Bromo_gcn5_like"/>
    <property type="match status" value="1"/>
</dbReference>
<feature type="domain" description="PHD-type" evidence="8">
    <location>
        <begin position="41"/>
        <end position="106"/>
    </location>
</feature>
<proteinExistence type="predicted"/>
<dbReference type="InterPro" id="IPR038028">
    <property type="entry name" value="BPTF"/>
</dbReference>
<dbReference type="InterPro" id="IPR001965">
    <property type="entry name" value="Znf_PHD"/>
</dbReference>
<dbReference type="Pfam" id="PF00628">
    <property type="entry name" value="PHD"/>
    <property type="match status" value="2"/>
</dbReference>
<dbReference type="PROSITE" id="PS01359">
    <property type="entry name" value="ZF_PHD_1"/>
    <property type="match status" value="1"/>
</dbReference>
<dbReference type="OrthoDB" id="784962at2759"/>
<evidence type="ECO:0000259" key="7">
    <source>
        <dbReference type="PROSITE" id="PS50014"/>
    </source>
</evidence>
<name>A0A6G0TJX9_APHGL</name>
<dbReference type="GO" id="GO:0008270">
    <property type="term" value="F:zinc ion binding"/>
    <property type="evidence" value="ECO:0007669"/>
    <property type="project" value="UniProtKB-KW"/>
</dbReference>
<comment type="caution">
    <text evidence="9">The sequence shown here is derived from an EMBL/GenBank/DDBJ whole genome shotgun (WGS) entry which is preliminary data.</text>
</comment>
<dbReference type="AlphaFoldDB" id="A0A6G0TJX9"/>
<dbReference type="SUPFAM" id="SSF57903">
    <property type="entry name" value="FYVE/PHD zinc finger"/>
    <property type="match status" value="2"/>
</dbReference>
<organism evidence="9 10">
    <name type="scientific">Aphis glycines</name>
    <name type="common">Soybean aphid</name>
    <dbReference type="NCBI Taxonomy" id="307491"/>
    <lineage>
        <taxon>Eukaryota</taxon>
        <taxon>Metazoa</taxon>
        <taxon>Ecdysozoa</taxon>
        <taxon>Arthropoda</taxon>
        <taxon>Hexapoda</taxon>
        <taxon>Insecta</taxon>
        <taxon>Pterygota</taxon>
        <taxon>Neoptera</taxon>
        <taxon>Paraneoptera</taxon>
        <taxon>Hemiptera</taxon>
        <taxon>Sternorrhyncha</taxon>
        <taxon>Aphidomorpha</taxon>
        <taxon>Aphidoidea</taxon>
        <taxon>Aphididae</taxon>
        <taxon>Aphidini</taxon>
        <taxon>Aphis</taxon>
        <taxon>Aphis</taxon>
    </lineage>
</organism>
<keyword evidence="3" id="KW-0862">Zinc</keyword>
<evidence type="ECO:0000256" key="2">
    <source>
        <dbReference type="ARBA" id="ARBA00022771"/>
    </source>
</evidence>
<evidence type="ECO:0000256" key="1">
    <source>
        <dbReference type="ARBA" id="ARBA00022723"/>
    </source>
</evidence>
<dbReference type="InterPro" id="IPR013083">
    <property type="entry name" value="Znf_RING/FYVE/PHD"/>
</dbReference>
<dbReference type="PRINTS" id="PR00503">
    <property type="entry name" value="BROMODOMAIN"/>
</dbReference>
<dbReference type="InterPro" id="IPR011011">
    <property type="entry name" value="Znf_FYVE_PHD"/>
</dbReference>
<dbReference type="SUPFAM" id="SSF47370">
    <property type="entry name" value="Bromodomain"/>
    <property type="match status" value="1"/>
</dbReference>
<dbReference type="InterPro" id="IPR018359">
    <property type="entry name" value="Bromodomain_CS"/>
</dbReference>
<keyword evidence="2 6" id="KW-0863">Zinc-finger</keyword>
<dbReference type="PROSITE" id="PS50014">
    <property type="entry name" value="BROMODOMAIN_2"/>
    <property type="match status" value="1"/>
</dbReference>
<dbReference type="InterPro" id="IPR001487">
    <property type="entry name" value="Bromodomain"/>
</dbReference>
<gene>
    <name evidence="9" type="ORF">AGLY_008698</name>
</gene>
<keyword evidence="4 5" id="KW-0103">Bromodomain</keyword>
<keyword evidence="1" id="KW-0479">Metal-binding</keyword>
<protein>
    <recommendedName>
        <fullName evidence="11">Bromo domain-containing protein</fullName>
    </recommendedName>
</protein>
<evidence type="ECO:0000256" key="3">
    <source>
        <dbReference type="ARBA" id="ARBA00022833"/>
    </source>
</evidence>